<organism evidence="10 11">
    <name type="scientific">Microbulbifer rhizosphaerae</name>
    <dbReference type="NCBI Taxonomy" id="1562603"/>
    <lineage>
        <taxon>Bacteria</taxon>
        <taxon>Pseudomonadati</taxon>
        <taxon>Pseudomonadota</taxon>
        <taxon>Gammaproteobacteria</taxon>
        <taxon>Cellvibrionales</taxon>
        <taxon>Microbulbiferaceae</taxon>
        <taxon>Microbulbifer</taxon>
    </lineage>
</organism>
<dbReference type="AlphaFoldDB" id="A0A7W4WDI6"/>
<feature type="transmembrane region" description="Helical" evidence="8">
    <location>
        <begin position="21"/>
        <end position="40"/>
    </location>
</feature>
<feature type="transmembrane region" description="Helical" evidence="8">
    <location>
        <begin position="153"/>
        <end position="172"/>
    </location>
</feature>
<accession>A0A7W4WDI6</accession>
<evidence type="ECO:0000256" key="7">
    <source>
        <dbReference type="ARBA" id="ARBA00023136"/>
    </source>
</evidence>
<comment type="caution">
    <text evidence="10">The sequence shown here is derived from an EMBL/GenBank/DDBJ whole genome shotgun (WGS) entry which is preliminary data.</text>
</comment>
<comment type="subcellular location">
    <subcellularLocation>
        <location evidence="2">Membrane</location>
        <topology evidence="2">Multi-pass membrane protein</topology>
    </subcellularLocation>
</comment>
<feature type="transmembrane region" description="Helical" evidence="8">
    <location>
        <begin position="46"/>
        <end position="67"/>
    </location>
</feature>
<dbReference type="GO" id="GO:0016740">
    <property type="term" value="F:transferase activity"/>
    <property type="evidence" value="ECO:0007669"/>
    <property type="project" value="UniProtKB-KW"/>
</dbReference>
<evidence type="ECO:0000256" key="5">
    <source>
        <dbReference type="ARBA" id="ARBA00022692"/>
    </source>
</evidence>
<keyword evidence="6 8" id="KW-1133">Transmembrane helix</keyword>
<evidence type="ECO:0000256" key="3">
    <source>
        <dbReference type="ARBA" id="ARBA00004856"/>
    </source>
</evidence>
<feature type="domain" description="Methylamine utilisation protein MauE" evidence="9">
    <location>
        <begin position="47"/>
        <end position="170"/>
    </location>
</feature>
<feature type="transmembrane region" description="Helical" evidence="8">
    <location>
        <begin position="88"/>
        <end position="106"/>
    </location>
</feature>
<keyword evidence="11" id="KW-1185">Reference proteome</keyword>
<evidence type="ECO:0000256" key="2">
    <source>
        <dbReference type="ARBA" id="ARBA00004141"/>
    </source>
</evidence>
<evidence type="ECO:0000259" key="9">
    <source>
        <dbReference type="Pfam" id="PF07291"/>
    </source>
</evidence>
<dbReference type="EMBL" id="JACHWZ010000014">
    <property type="protein sequence ID" value="MBB3062240.1"/>
    <property type="molecule type" value="Genomic_DNA"/>
</dbReference>
<evidence type="ECO:0000256" key="1">
    <source>
        <dbReference type="ARBA" id="ARBA00003475"/>
    </source>
</evidence>
<keyword evidence="7 8" id="KW-0472">Membrane</keyword>
<evidence type="ECO:0000256" key="8">
    <source>
        <dbReference type="SAM" id="Phobius"/>
    </source>
</evidence>
<reference evidence="10 11" key="1">
    <citation type="submission" date="2020-08" db="EMBL/GenBank/DDBJ databases">
        <title>Genomic Encyclopedia of Type Strains, Phase III (KMG-III): the genomes of soil and plant-associated and newly described type strains.</title>
        <authorList>
            <person name="Whitman W."/>
        </authorList>
    </citation>
    <scope>NUCLEOTIDE SEQUENCE [LARGE SCALE GENOMIC DNA]</scope>
    <source>
        <strain evidence="10 11">CECT 8799</strain>
    </source>
</reference>
<comment type="function">
    <text evidence="1">May be specifically involved in the processing, transport, and/or maturation of the MADH beta-subunit.</text>
</comment>
<dbReference type="RefSeq" id="WP_183461367.1">
    <property type="nucleotide sequence ID" value="NZ_JACHWZ010000014.1"/>
</dbReference>
<keyword evidence="10" id="KW-0808">Transferase</keyword>
<evidence type="ECO:0000256" key="4">
    <source>
        <dbReference type="ARBA" id="ARBA00019078"/>
    </source>
</evidence>
<evidence type="ECO:0000313" key="10">
    <source>
        <dbReference type="EMBL" id="MBB3062240.1"/>
    </source>
</evidence>
<proteinExistence type="predicted"/>
<dbReference type="InterPro" id="IPR009908">
    <property type="entry name" value="Methylamine_util_MauE"/>
</dbReference>
<dbReference type="Proteomes" id="UP000535937">
    <property type="component" value="Unassembled WGS sequence"/>
</dbReference>
<feature type="transmembrane region" description="Helical" evidence="8">
    <location>
        <begin position="112"/>
        <end position="132"/>
    </location>
</feature>
<protein>
    <recommendedName>
        <fullName evidence="4">Methylamine utilization protein MauE</fullName>
    </recommendedName>
</protein>
<gene>
    <name evidence="10" type="ORF">FHS09_003085</name>
</gene>
<name>A0A7W4WDI6_9GAMM</name>
<evidence type="ECO:0000256" key="6">
    <source>
        <dbReference type="ARBA" id="ARBA00022989"/>
    </source>
</evidence>
<sequence>MAKDPAFKKQDENRGTEIADYWPLFSLILVSLLAGVAIAVSTRGDMIAGMHYAMGFFLCVFALLKLFHPTAFADGFEMYDLLAKRSRLYGYLYPVIELILGLGFLSMLFPQVVYAATILILGFGAIGVISALRRGLDINCPCMGSILDVPLSTVTLTEDLGMVVMAIIMWSMRL</sequence>
<comment type="pathway">
    <text evidence="3">One-carbon metabolism; methylamine degradation.</text>
</comment>
<dbReference type="GO" id="GO:0030416">
    <property type="term" value="P:methylamine metabolic process"/>
    <property type="evidence" value="ECO:0007669"/>
    <property type="project" value="InterPro"/>
</dbReference>
<evidence type="ECO:0000313" key="11">
    <source>
        <dbReference type="Proteomes" id="UP000535937"/>
    </source>
</evidence>
<dbReference type="GO" id="GO:0016020">
    <property type="term" value="C:membrane"/>
    <property type="evidence" value="ECO:0007669"/>
    <property type="project" value="UniProtKB-SubCell"/>
</dbReference>
<keyword evidence="5 8" id="KW-0812">Transmembrane</keyword>
<dbReference type="Pfam" id="PF07291">
    <property type="entry name" value="MauE"/>
    <property type="match status" value="1"/>
</dbReference>